<evidence type="ECO:0000313" key="11">
    <source>
        <dbReference type="WBParaSite" id="ACRNAN_scaffold3261.g30565.t1"/>
    </source>
</evidence>
<evidence type="ECO:0000256" key="8">
    <source>
        <dbReference type="ARBA" id="ARBA00023136"/>
    </source>
</evidence>
<keyword evidence="4" id="KW-0812">Transmembrane</keyword>
<evidence type="ECO:0000256" key="5">
    <source>
        <dbReference type="ARBA" id="ARBA00022792"/>
    </source>
</evidence>
<keyword evidence="3 9" id="KW-0813">Transport</keyword>
<evidence type="ECO:0000256" key="4">
    <source>
        <dbReference type="ARBA" id="ARBA00022692"/>
    </source>
</evidence>
<keyword evidence="6" id="KW-1133">Transmembrane helix</keyword>
<comment type="function">
    <text evidence="9">Mediates the uptake of pyruvate into mitochondria.</text>
</comment>
<evidence type="ECO:0000313" key="12">
    <source>
        <dbReference type="WBParaSite" id="ACRNAN_scaffold7604.g11735.t1"/>
    </source>
</evidence>
<organism evidence="10 12">
    <name type="scientific">Acrobeloides nanus</name>
    <dbReference type="NCBI Taxonomy" id="290746"/>
    <lineage>
        <taxon>Eukaryota</taxon>
        <taxon>Metazoa</taxon>
        <taxon>Ecdysozoa</taxon>
        <taxon>Nematoda</taxon>
        <taxon>Chromadorea</taxon>
        <taxon>Rhabditida</taxon>
        <taxon>Tylenchina</taxon>
        <taxon>Cephalobomorpha</taxon>
        <taxon>Cephaloboidea</taxon>
        <taxon>Cephalobidae</taxon>
        <taxon>Acrobeloides</taxon>
    </lineage>
</organism>
<dbReference type="AlphaFoldDB" id="A0A914EE66"/>
<evidence type="ECO:0000256" key="7">
    <source>
        <dbReference type="ARBA" id="ARBA00023128"/>
    </source>
</evidence>
<evidence type="ECO:0000256" key="2">
    <source>
        <dbReference type="ARBA" id="ARBA00006416"/>
    </source>
</evidence>
<sequence>MTVALLVYSSVFMRFAWKVQPRNLLLFACHFTNVNAQSGQLVRYLNHHYLKIFEDPYYTDKSKNVELHTS</sequence>
<evidence type="ECO:0000256" key="6">
    <source>
        <dbReference type="ARBA" id="ARBA00022989"/>
    </source>
</evidence>
<proteinExistence type="inferred from homology"/>
<protein>
    <recommendedName>
        <fullName evidence="9">Mitochondrial pyruvate carrier</fullName>
    </recommendedName>
</protein>
<accession>A0A914EE66</accession>
<evidence type="ECO:0000313" key="10">
    <source>
        <dbReference type="Proteomes" id="UP000887540"/>
    </source>
</evidence>
<dbReference type="WBParaSite" id="ACRNAN_scaffold7604.g11735.t1">
    <property type="protein sequence ID" value="ACRNAN_scaffold7604.g11735.t1"/>
    <property type="gene ID" value="ACRNAN_scaffold7604.g11735"/>
</dbReference>
<keyword evidence="8" id="KW-0472">Membrane</keyword>
<dbReference type="WBParaSite" id="ACRNAN_scaffold3261.g30565.t1">
    <property type="protein sequence ID" value="ACRNAN_scaffold3261.g30565.t1"/>
    <property type="gene ID" value="ACRNAN_scaffold3261.g30565"/>
</dbReference>
<dbReference type="GO" id="GO:0005743">
    <property type="term" value="C:mitochondrial inner membrane"/>
    <property type="evidence" value="ECO:0007669"/>
    <property type="project" value="UniProtKB-SubCell"/>
</dbReference>
<name>A0A914EE66_9BILA</name>
<evidence type="ECO:0000256" key="1">
    <source>
        <dbReference type="ARBA" id="ARBA00004448"/>
    </source>
</evidence>
<dbReference type="InterPro" id="IPR005336">
    <property type="entry name" value="MPC"/>
</dbReference>
<keyword evidence="10" id="KW-1185">Reference proteome</keyword>
<dbReference type="Proteomes" id="UP000887540">
    <property type="component" value="Unplaced"/>
</dbReference>
<evidence type="ECO:0000256" key="3">
    <source>
        <dbReference type="ARBA" id="ARBA00022448"/>
    </source>
</evidence>
<keyword evidence="7 9" id="KW-0496">Mitochondrion</keyword>
<reference evidence="11 12" key="1">
    <citation type="submission" date="2022-11" db="UniProtKB">
        <authorList>
            <consortium name="WormBaseParasite"/>
        </authorList>
    </citation>
    <scope>IDENTIFICATION</scope>
</reference>
<evidence type="ECO:0000256" key="9">
    <source>
        <dbReference type="RuleBase" id="RU363100"/>
    </source>
</evidence>
<comment type="similarity">
    <text evidence="2 9">Belongs to the mitochondrial pyruvate carrier (MPC) (TC 2.A.105) family.</text>
</comment>
<comment type="subcellular location">
    <subcellularLocation>
        <location evidence="1 9">Mitochondrion inner membrane</location>
        <topology evidence="1 9">Multi-pass membrane protein</topology>
    </subcellularLocation>
</comment>
<dbReference type="Pfam" id="PF03650">
    <property type="entry name" value="MPC"/>
    <property type="match status" value="1"/>
</dbReference>
<dbReference type="GO" id="GO:0006850">
    <property type="term" value="P:pyruvate import into mitochondria"/>
    <property type="evidence" value="ECO:0007669"/>
    <property type="project" value="InterPro"/>
</dbReference>
<keyword evidence="5 9" id="KW-0999">Mitochondrion inner membrane</keyword>